<name>A0A1H3CJN2_9PROT</name>
<dbReference type="Proteomes" id="UP000198640">
    <property type="component" value="Unassembled WGS sequence"/>
</dbReference>
<dbReference type="CDD" id="cd02440">
    <property type="entry name" value="AdoMet_MTases"/>
    <property type="match status" value="1"/>
</dbReference>
<dbReference type="RefSeq" id="WP_090411304.1">
    <property type="nucleotide sequence ID" value="NZ_FNOY01000003.1"/>
</dbReference>
<dbReference type="Gene3D" id="3.40.50.720">
    <property type="entry name" value="NAD(P)-binding Rossmann-like Domain"/>
    <property type="match status" value="1"/>
</dbReference>
<dbReference type="PROSITE" id="PS51257">
    <property type="entry name" value="PROKAR_LIPOPROTEIN"/>
    <property type="match status" value="1"/>
</dbReference>
<evidence type="ECO:0000313" key="3">
    <source>
        <dbReference type="EMBL" id="SDX54337.1"/>
    </source>
</evidence>
<dbReference type="OrthoDB" id="8565814at2"/>
<dbReference type="PANTHER" id="PTHR43377:SF1">
    <property type="entry name" value="BILIVERDIN REDUCTASE A"/>
    <property type="match status" value="1"/>
</dbReference>
<proteinExistence type="predicted"/>
<dbReference type="EMBL" id="FNOY01000003">
    <property type="protein sequence ID" value="SDX54337.1"/>
    <property type="molecule type" value="Genomic_DNA"/>
</dbReference>
<organism evidence="3 4">
    <name type="scientific">Nitrosomonas halophila</name>
    <dbReference type="NCBI Taxonomy" id="44576"/>
    <lineage>
        <taxon>Bacteria</taxon>
        <taxon>Pseudomonadati</taxon>
        <taxon>Pseudomonadota</taxon>
        <taxon>Betaproteobacteria</taxon>
        <taxon>Nitrosomonadales</taxon>
        <taxon>Nitrosomonadaceae</taxon>
        <taxon>Nitrosomonas</taxon>
    </lineage>
</organism>
<keyword evidence="4" id="KW-1185">Reference proteome</keyword>
<dbReference type="PANTHER" id="PTHR43377">
    <property type="entry name" value="BILIVERDIN REDUCTASE A"/>
    <property type="match status" value="1"/>
</dbReference>
<dbReference type="InterPro" id="IPR055170">
    <property type="entry name" value="GFO_IDH_MocA-like_dom"/>
</dbReference>
<dbReference type="InterPro" id="IPR000683">
    <property type="entry name" value="Gfo/Idh/MocA-like_OxRdtase_N"/>
</dbReference>
<dbReference type="SUPFAM" id="SSF51735">
    <property type="entry name" value="NAD(P)-binding Rossmann-fold domains"/>
    <property type="match status" value="1"/>
</dbReference>
<dbReference type="InterPro" id="IPR051450">
    <property type="entry name" value="Gfo/Idh/MocA_Oxidoreductases"/>
</dbReference>
<evidence type="ECO:0000259" key="1">
    <source>
        <dbReference type="Pfam" id="PF01408"/>
    </source>
</evidence>
<dbReference type="SUPFAM" id="SSF55347">
    <property type="entry name" value="Glyceraldehyde-3-phosphate dehydrogenase-like, C-terminal domain"/>
    <property type="match status" value="1"/>
</dbReference>
<dbReference type="InterPro" id="IPR036291">
    <property type="entry name" value="NAD(P)-bd_dom_sf"/>
</dbReference>
<dbReference type="Gene3D" id="3.30.360.10">
    <property type="entry name" value="Dihydrodipicolinate Reductase, domain 2"/>
    <property type="match status" value="1"/>
</dbReference>
<dbReference type="Pfam" id="PF22725">
    <property type="entry name" value="GFO_IDH_MocA_C3"/>
    <property type="match status" value="1"/>
</dbReference>
<accession>A0A1H3CJN2</accession>
<feature type="domain" description="GFO/IDH/MocA-like oxidoreductase" evidence="2">
    <location>
        <begin position="142"/>
        <end position="271"/>
    </location>
</feature>
<evidence type="ECO:0000313" key="4">
    <source>
        <dbReference type="Proteomes" id="UP000198640"/>
    </source>
</evidence>
<evidence type="ECO:0000259" key="2">
    <source>
        <dbReference type="Pfam" id="PF22725"/>
    </source>
</evidence>
<feature type="domain" description="Gfo/Idh/MocA-like oxidoreductase N-terminal" evidence="1">
    <location>
        <begin position="4"/>
        <end position="130"/>
    </location>
</feature>
<protein>
    <submittedName>
        <fullName evidence="3">Predicted dehydrogenase</fullName>
    </submittedName>
</protein>
<dbReference type="Pfam" id="PF01408">
    <property type="entry name" value="GFO_IDH_MocA"/>
    <property type="match status" value="1"/>
</dbReference>
<dbReference type="GO" id="GO:0000166">
    <property type="term" value="F:nucleotide binding"/>
    <property type="evidence" value="ECO:0007669"/>
    <property type="project" value="InterPro"/>
</dbReference>
<dbReference type="AlphaFoldDB" id="A0A1H3CJN2"/>
<gene>
    <name evidence="3" type="ORF">SAMN05421881_100339</name>
</gene>
<sequence>MKTKVKIIGAGSIGNHLAYGCRQQDWEVVLCDIDPAALERTRTEIYPNRYGRWDETIRLAHPEAMSEENFDVVIIGTPPDTHIKIALDILKQRPPKLLLIEKPLCPPSLADCEQLRSRAESLGVQVLVGYNHTLTPNTRLTEQWLQAGSLGKILTIHAQIREHWQGIFKAHPWISGPEETYLGYTERGGGALGEHSHGLAIWQHFAHLSGHGRIVEVSAMLDMVEERGACYDRLAQLNLRTESGLTGLLVQDVITEPADKQLRLQGENGYIDWFINLKPGMDAVKLQLQGKPEQLQYFEKTRPDDFQPEIAHVGDLLTNPGQISPISLQQGMETMLVIAAALRSHATGRVVKIDYGRPYGPDSLQ</sequence>
<reference evidence="3 4" key="1">
    <citation type="submission" date="2016-10" db="EMBL/GenBank/DDBJ databases">
        <authorList>
            <person name="de Groot N.N."/>
        </authorList>
    </citation>
    <scope>NUCLEOTIDE SEQUENCE [LARGE SCALE GENOMIC DNA]</scope>
    <source>
        <strain evidence="3 4">Nm1</strain>
    </source>
</reference>
<dbReference type="STRING" id="44576.SAMN05421881_100339"/>